<protein>
    <submittedName>
        <fullName evidence="1">Uncharacterized protein</fullName>
    </submittedName>
</protein>
<name>A0ABQ2TCR6_STRBA</name>
<comment type="caution">
    <text evidence="1">The sequence shown here is derived from an EMBL/GenBank/DDBJ whole genome shotgun (WGS) entry which is preliminary data.</text>
</comment>
<keyword evidence="2" id="KW-1185">Reference proteome</keyword>
<accession>A0ABQ2TCR6</accession>
<evidence type="ECO:0000313" key="1">
    <source>
        <dbReference type="EMBL" id="GGS63755.1"/>
    </source>
</evidence>
<gene>
    <name evidence="1" type="ORF">GCM10010253_43400</name>
</gene>
<organism evidence="1 2">
    <name type="scientific">Streptomyces badius</name>
    <dbReference type="NCBI Taxonomy" id="1941"/>
    <lineage>
        <taxon>Bacteria</taxon>
        <taxon>Bacillati</taxon>
        <taxon>Actinomycetota</taxon>
        <taxon>Actinomycetes</taxon>
        <taxon>Kitasatosporales</taxon>
        <taxon>Streptomycetaceae</taxon>
        <taxon>Streptomyces</taxon>
    </lineage>
</organism>
<evidence type="ECO:0000313" key="2">
    <source>
        <dbReference type="Proteomes" id="UP000659767"/>
    </source>
</evidence>
<dbReference type="EMBL" id="BMSZ01000012">
    <property type="protein sequence ID" value="GGS63755.1"/>
    <property type="molecule type" value="Genomic_DNA"/>
</dbReference>
<reference evidence="2" key="1">
    <citation type="journal article" date="2019" name="Int. J. Syst. Evol. Microbiol.">
        <title>The Global Catalogue of Microorganisms (GCM) 10K type strain sequencing project: providing services to taxonomists for standard genome sequencing and annotation.</title>
        <authorList>
            <consortium name="The Broad Institute Genomics Platform"/>
            <consortium name="The Broad Institute Genome Sequencing Center for Infectious Disease"/>
            <person name="Wu L."/>
            <person name="Ma J."/>
        </authorList>
    </citation>
    <scope>NUCLEOTIDE SEQUENCE [LARGE SCALE GENOMIC DNA]</scope>
    <source>
        <strain evidence="2">JCM 4350</strain>
    </source>
</reference>
<dbReference type="Proteomes" id="UP000659767">
    <property type="component" value="Unassembled WGS sequence"/>
</dbReference>
<proteinExistence type="predicted"/>
<dbReference type="RefSeq" id="WP_199888883.1">
    <property type="nucleotide sequence ID" value="NZ_BMSZ01000012.1"/>
</dbReference>
<sequence length="119" mass="12960">MSTATDWYEAGCARDCTNQHTKHWGRCAYAPESARREPTVIIGGVETAEDGYGEIIMRSVPLSAWNDLITVAKWVSRGRSMAFDPDPDIAPRYPDAAARRALGALDDAGILNRPGTHDG</sequence>